<dbReference type="SUPFAM" id="SSF53850">
    <property type="entry name" value="Periplasmic binding protein-like II"/>
    <property type="match status" value="1"/>
</dbReference>
<dbReference type="Proteomes" id="UP001500443">
    <property type="component" value="Unassembled WGS sequence"/>
</dbReference>
<sequence>MAAGLLAGCALLDEGSSAAPDDGDGGGSDGGPVTLTVGVFGVFGFEEAGLYDEYEKLHPEVTIKEEAAPSNEEYYPALREALDSGSGLADIQAVEVGNISEVVAGRSDQLMDLATVPGVDETAFLHWKWDQATTAENKTIGLGTDIGPMAVCYRKDLFRAAGLPTDREEVAALWFSDWQKYLGVGADYRENAPEGTAFVDSAAGVYNGSISSFPIRYFGREGEPIYKDSPAVEASWDLAMQAAQGQMTAQLKQFTPEWDEGFAEGDFATVICPSWMLGHIQEKAGPAAADKWDIAAAPKPANWGGSFLTVPEAGENKEEAARLAAWLTAPEQQARLFEKQANFPSSQAAYSLPQVADATHPYFNDAPTGEIFSIAAKSIPTLQLGTKDQPIQQQITDAGILPVEQGEMTPEQAWRSAVREIDELLDR</sequence>
<dbReference type="InterPro" id="IPR050490">
    <property type="entry name" value="Bact_solute-bd_prot1"/>
</dbReference>
<dbReference type="Pfam" id="PF13416">
    <property type="entry name" value="SBP_bac_8"/>
    <property type="match status" value="1"/>
</dbReference>
<protein>
    <submittedName>
        <fullName evidence="1">Extracellular solute-binding protein</fullName>
    </submittedName>
</protein>
<keyword evidence="2" id="KW-1185">Reference proteome</keyword>
<accession>A0ABN2XNW7</accession>
<dbReference type="Gene3D" id="3.40.190.10">
    <property type="entry name" value="Periplasmic binding protein-like II"/>
    <property type="match status" value="1"/>
</dbReference>
<evidence type="ECO:0000313" key="1">
    <source>
        <dbReference type="EMBL" id="GAA2115548.1"/>
    </source>
</evidence>
<dbReference type="PANTHER" id="PTHR43649:SF32">
    <property type="entry name" value="SUGAR BINDING SECRETED PROTEIN"/>
    <property type="match status" value="1"/>
</dbReference>
<dbReference type="EMBL" id="BAAAPF010000027">
    <property type="protein sequence ID" value="GAA2115548.1"/>
    <property type="molecule type" value="Genomic_DNA"/>
</dbReference>
<gene>
    <name evidence="1" type="ORF">GCM10009802_15590</name>
</gene>
<organism evidence="1 2">
    <name type="scientific">Streptomyces synnematoformans</name>
    <dbReference type="NCBI Taxonomy" id="415721"/>
    <lineage>
        <taxon>Bacteria</taxon>
        <taxon>Bacillati</taxon>
        <taxon>Actinomycetota</taxon>
        <taxon>Actinomycetes</taxon>
        <taxon>Kitasatosporales</taxon>
        <taxon>Streptomycetaceae</taxon>
        <taxon>Streptomyces</taxon>
    </lineage>
</organism>
<reference evidence="1 2" key="1">
    <citation type="journal article" date="2019" name="Int. J. Syst. Evol. Microbiol.">
        <title>The Global Catalogue of Microorganisms (GCM) 10K type strain sequencing project: providing services to taxonomists for standard genome sequencing and annotation.</title>
        <authorList>
            <consortium name="The Broad Institute Genomics Platform"/>
            <consortium name="The Broad Institute Genome Sequencing Center for Infectious Disease"/>
            <person name="Wu L."/>
            <person name="Ma J."/>
        </authorList>
    </citation>
    <scope>NUCLEOTIDE SEQUENCE [LARGE SCALE GENOMIC DNA]</scope>
    <source>
        <strain evidence="1 2">JCM 15481</strain>
    </source>
</reference>
<dbReference type="PANTHER" id="PTHR43649">
    <property type="entry name" value="ARABINOSE-BINDING PROTEIN-RELATED"/>
    <property type="match status" value="1"/>
</dbReference>
<name>A0ABN2XNW7_9ACTN</name>
<proteinExistence type="predicted"/>
<dbReference type="InterPro" id="IPR006059">
    <property type="entry name" value="SBP"/>
</dbReference>
<evidence type="ECO:0000313" key="2">
    <source>
        <dbReference type="Proteomes" id="UP001500443"/>
    </source>
</evidence>
<comment type="caution">
    <text evidence="1">The sequence shown here is derived from an EMBL/GenBank/DDBJ whole genome shotgun (WGS) entry which is preliminary data.</text>
</comment>